<feature type="transmembrane region" description="Helical" evidence="1">
    <location>
        <begin position="354"/>
        <end position="377"/>
    </location>
</feature>
<feature type="transmembrane region" description="Helical" evidence="1">
    <location>
        <begin position="383"/>
        <end position="401"/>
    </location>
</feature>
<keyword evidence="1" id="KW-0472">Membrane</keyword>
<feature type="transmembrane region" description="Helical" evidence="1">
    <location>
        <begin position="147"/>
        <end position="166"/>
    </location>
</feature>
<keyword evidence="1" id="KW-0812">Transmembrane</keyword>
<dbReference type="SUPFAM" id="SSF103473">
    <property type="entry name" value="MFS general substrate transporter"/>
    <property type="match status" value="1"/>
</dbReference>
<feature type="transmembrane region" description="Helical" evidence="1">
    <location>
        <begin position="172"/>
        <end position="190"/>
    </location>
</feature>
<proteinExistence type="predicted"/>
<dbReference type="InterPro" id="IPR036259">
    <property type="entry name" value="MFS_trans_sf"/>
</dbReference>
<sequence>MSRKFLEWLKRPEWLSPSVMMAMVSFNVYLSQNHFVNSPFSKLMQQQGLEKEISTLNTLLAGVSILAALVTMINRGPWVKPVIMVASVGNAMMMLIYPWALSLPDPTTLYVIRCIQILLDSVIYGGLGSLLRMVASEERTAHKKTMALNEALTAAATSIAKIMGFWLIANPMTWAVCGSLLNLLTIPLVWRVDLGEKCKKTEKRNLQDKRRVPSGRRQWFTVVRSESSLWALAFGRLIPTIGNDFVFMLIGGGGYFPLFIHETWLAGAALTAFALACLAGKWISACIPKGWDERGIIAVASVFSIGGFQCLYWVDVEHVYFILIASLFGITYGTASNSYGFLMNRSIDPDRKGIAVGSVNLFLSVSSMLCAILFGWTGIHRDLWLWGSLIVAGTLAVIPFIKYPPHENAERDEGDTVEASSSN</sequence>
<dbReference type="RefSeq" id="WP_160802066.1">
    <property type="nucleotide sequence ID" value="NZ_WUUL01000009.1"/>
</dbReference>
<protein>
    <submittedName>
        <fullName evidence="2">MFS transporter</fullName>
    </submittedName>
</protein>
<feature type="transmembrane region" description="Helical" evidence="1">
    <location>
        <begin position="237"/>
        <end position="258"/>
    </location>
</feature>
<dbReference type="Gene3D" id="1.20.1250.20">
    <property type="entry name" value="MFS general substrate transporter like domains"/>
    <property type="match status" value="1"/>
</dbReference>
<accession>A0A6I4W352</accession>
<feature type="transmembrane region" description="Helical" evidence="1">
    <location>
        <begin position="320"/>
        <end position="342"/>
    </location>
</feature>
<evidence type="ECO:0000313" key="2">
    <source>
        <dbReference type="EMBL" id="MXQ54712.1"/>
    </source>
</evidence>
<dbReference type="AlphaFoldDB" id="A0A6I4W352"/>
<dbReference type="Proteomes" id="UP000430692">
    <property type="component" value="Unassembled WGS sequence"/>
</dbReference>
<feature type="transmembrane region" description="Helical" evidence="1">
    <location>
        <begin position="82"/>
        <end position="101"/>
    </location>
</feature>
<name>A0A6I4W352_9BACL</name>
<evidence type="ECO:0000256" key="1">
    <source>
        <dbReference type="SAM" id="Phobius"/>
    </source>
</evidence>
<reference evidence="2 3" key="1">
    <citation type="submission" date="2019-12" db="EMBL/GenBank/DDBJ databases">
        <title>Whole-genome analyses of novel actinobacteria.</title>
        <authorList>
            <person name="Sahin N."/>
            <person name="Saygin H."/>
        </authorList>
    </citation>
    <scope>NUCLEOTIDE SEQUENCE [LARGE SCALE GENOMIC DNA]</scope>
    <source>
        <strain evidence="2 3">KC615</strain>
    </source>
</reference>
<keyword evidence="1" id="KW-1133">Transmembrane helix</keyword>
<dbReference type="EMBL" id="WUUL01000009">
    <property type="protein sequence ID" value="MXQ54712.1"/>
    <property type="molecule type" value="Genomic_DNA"/>
</dbReference>
<feature type="transmembrane region" description="Helical" evidence="1">
    <location>
        <begin position="264"/>
        <end position="283"/>
    </location>
</feature>
<keyword evidence="3" id="KW-1185">Reference proteome</keyword>
<feature type="transmembrane region" description="Helical" evidence="1">
    <location>
        <begin position="295"/>
        <end position="314"/>
    </location>
</feature>
<comment type="caution">
    <text evidence="2">The sequence shown here is derived from an EMBL/GenBank/DDBJ whole genome shotgun (WGS) entry which is preliminary data.</text>
</comment>
<feature type="transmembrane region" description="Helical" evidence="1">
    <location>
        <begin position="107"/>
        <end position="127"/>
    </location>
</feature>
<gene>
    <name evidence="2" type="ORF">GSM42_13505</name>
</gene>
<evidence type="ECO:0000313" key="3">
    <source>
        <dbReference type="Proteomes" id="UP000430692"/>
    </source>
</evidence>
<organism evidence="2 3">
    <name type="scientific">Shimazuella alba</name>
    <dbReference type="NCBI Taxonomy" id="2690964"/>
    <lineage>
        <taxon>Bacteria</taxon>
        <taxon>Bacillati</taxon>
        <taxon>Bacillota</taxon>
        <taxon>Bacilli</taxon>
        <taxon>Bacillales</taxon>
        <taxon>Thermoactinomycetaceae</taxon>
        <taxon>Shimazuella</taxon>
    </lineage>
</organism>
<feature type="transmembrane region" description="Helical" evidence="1">
    <location>
        <begin position="53"/>
        <end position="70"/>
    </location>
</feature>